<gene>
    <name evidence="5" type="ORF">Clacol_008687</name>
</gene>
<feature type="region of interest" description="Disordered" evidence="3">
    <location>
        <begin position="1"/>
        <end position="33"/>
    </location>
</feature>
<keyword evidence="2" id="KW-0539">Nucleus</keyword>
<dbReference type="SUPFAM" id="SSF57701">
    <property type="entry name" value="Zn2/Cys6 DNA-binding domain"/>
    <property type="match status" value="1"/>
</dbReference>
<dbReference type="Proteomes" id="UP001050691">
    <property type="component" value="Unassembled WGS sequence"/>
</dbReference>
<feature type="compositionally biased region" description="Polar residues" evidence="3">
    <location>
        <begin position="24"/>
        <end position="33"/>
    </location>
</feature>
<dbReference type="GO" id="GO:0008270">
    <property type="term" value="F:zinc ion binding"/>
    <property type="evidence" value="ECO:0007669"/>
    <property type="project" value="InterPro"/>
</dbReference>
<dbReference type="PROSITE" id="PS50048">
    <property type="entry name" value="ZN2_CY6_FUNGAL_2"/>
    <property type="match status" value="1"/>
</dbReference>
<name>A0AAV5AMY3_9AGAM</name>
<dbReference type="PROSITE" id="PS00463">
    <property type="entry name" value="ZN2_CY6_FUNGAL_1"/>
    <property type="match status" value="1"/>
</dbReference>
<protein>
    <recommendedName>
        <fullName evidence="4">Zn(2)-C6 fungal-type domain-containing protein</fullName>
    </recommendedName>
</protein>
<dbReference type="Gene3D" id="4.10.240.10">
    <property type="entry name" value="Zn(2)-C6 fungal-type DNA-binding domain"/>
    <property type="match status" value="1"/>
</dbReference>
<dbReference type="Pfam" id="PF00172">
    <property type="entry name" value="Zn_clus"/>
    <property type="match status" value="1"/>
</dbReference>
<reference evidence="5" key="1">
    <citation type="submission" date="2021-10" db="EMBL/GenBank/DDBJ databases">
        <title>De novo Genome Assembly of Clathrus columnatus (Basidiomycota, Fungi) Using Illumina and Nanopore Sequence Data.</title>
        <authorList>
            <person name="Ogiso-Tanaka E."/>
            <person name="Itagaki H."/>
            <person name="Hosoya T."/>
            <person name="Hosaka K."/>
        </authorList>
    </citation>
    <scope>NUCLEOTIDE SEQUENCE</scope>
    <source>
        <strain evidence="5">MO-923</strain>
    </source>
</reference>
<feature type="domain" description="Zn(2)-C6 fungal-type" evidence="4">
    <location>
        <begin position="37"/>
        <end position="66"/>
    </location>
</feature>
<keyword evidence="6" id="KW-1185">Reference proteome</keyword>
<dbReference type="InterPro" id="IPR050613">
    <property type="entry name" value="Sec_Metabolite_Reg"/>
</dbReference>
<feature type="compositionally biased region" description="Low complexity" evidence="3">
    <location>
        <begin position="1"/>
        <end position="18"/>
    </location>
</feature>
<dbReference type="EMBL" id="BPWL01000009">
    <property type="protein sequence ID" value="GJJ14423.1"/>
    <property type="molecule type" value="Genomic_DNA"/>
</dbReference>
<dbReference type="CDD" id="cd00067">
    <property type="entry name" value="GAL4"/>
    <property type="match status" value="1"/>
</dbReference>
<evidence type="ECO:0000256" key="3">
    <source>
        <dbReference type="SAM" id="MobiDB-lite"/>
    </source>
</evidence>
<dbReference type="AlphaFoldDB" id="A0AAV5AMY3"/>
<accession>A0AAV5AMY3</accession>
<proteinExistence type="predicted"/>
<dbReference type="SMART" id="SM00066">
    <property type="entry name" value="GAL4"/>
    <property type="match status" value="1"/>
</dbReference>
<dbReference type="GO" id="GO:0000981">
    <property type="term" value="F:DNA-binding transcription factor activity, RNA polymerase II-specific"/>
    <property type="evidence" value="ECO:0007669"/>
    <property type="project" value="InterPro"/>
</dbReference>
<dbReference type="PANTHER" id="PTHR31001">
    <property type="entry name" value="UNCHARACTERIZED TRANSCRIPTIONAL REGULATORY PROTEIN"/>
    <property type="match status" value="1"/>
</dbReference>
<dbReference type="InterPro" id="IPR036864">
    <property type="entry name" value="Zn2-C6_fun-type_DNA-bd_sf"/>
</dbReference>
<organism evidence="5 6">
    <name type="scientific">Clathrus columnatus</name>
    <dbReference type="NCBI Taxonomy" id="1419009"/>
    <lineage>
        <taxon>Eukaryota</taxon>
        <taxon>Fungi</taxon>
        <taxon>Dikarya</taxon>
        <taxon>Basidiomycota</taxon>
        <taxon>Agaricomycotina</taxon>
        <taxon>Agaricomycetes</taxon>
        <taxon>Phallomycetidae</taxon>
        <taxon>Phallales</taxon>
        <taxon>Clathraceae</taxon>
        <taxon>Clathrus</taxon>
    </lineage>
</organism>
<dbReference type="InterPro" id="IPR001138">
    <property type="entry name" value="Zn2Cys6_DnaBD"/>
</dbReference>
<comment type="subcellular location">
    <subcellularLocation>
        <location evidence="1">Nucleus</location>
    </subcellularLocation>
</comment>
<evidence type="ECO:0000259" key="4">
    <source>
        <dbReference type="PROSITE" id="PS50048"/>
    </source>
</evidence>
<sequence>MSSPSSYTSYSTSSYSSPRPLPGSTGSNSVSSQKVLSCAECRRSKLRCDRIFPCETCRKRGLEHLCPNEALVTRPNLAADAEYLRVENIRLQERVRQLEVLLAGFLQGGQPQVDHIMQNLAHYGL</sequence>
<comment type="caution">
    <text evidence="5">The sequence shown here is derived from an EMBL/GenBank/DDBJ whole genome shotgun (WGS) entry which is preliminary data.</text>
</comment>
<evidence type="ECO:0000256" key="1">
    <source>
        <dbReference type="ARBA" id="ARBA00004123"/>
    </source>
</evidence>
<evidence type="ECO:0000313" key="5">
    <source>
        <dbReference type="EMBL" id="GJJ14423.1"/>
    </source>
</evidence>
<dbReference type="GO" id="GO:0005634">
    <property type="term" value="C:nucleus"/>
    <property type="evidence" value="ECO:0007669"/>
    <property type="project" value="UniProtKB-SubCell"/>
</dbReference>
<evidence type="ECO:0000256" key="2">
    <source>
        <dbReference type="ARBA" id="ARBA00023242"/>
    </source>
</evidence>
<evidence type="ECO:0000313" key="6">
    <source>
        <dbReference type="Proteomes" id="UP001050691"/>
    </source>
</evidence>